<keyword evidence="4" id="KW-1015">Disulfide bond</keyword>
<dbReference type="PROSITE" id="PS51412">
    <property type="entry name" value="MACPF_2"/>
    <property type="match status" value="1"/>
</dbReference>
<evidence type="ECO:0000256" key="4">
    <source>
        <dbReference type="ARBA" id="ARBA00023157"/>
    </source>
</evidence>
<feature type="compositionally biased region" description="Acidic residues" evidence="6">
    <location>
        <begin position="120"/>
        <end position="135"/>
    </location>
</feature>
<feature type="signal peptide" evidence="7">
    <location>
        <begin position="1"/>
        <end position="25"/>
    </location>
</feature>
<dbReference type="Proteomes" id="UP001057455">
    <property type="component" value="Unassembled WGS sequence"/>
</dbReference>
<feature type="region of interest" description="Disordered" evidence="6">
    <location>
        <begin position="935"/>
        <end position="955"/>
    </location>
</feature>
<evidence type="ECO:0000313" key="9">
    <source>
        <dbReference type="EMBL" id="GFE55383.1"/>
    </source>
</evidence>
<dbReference type="EMBL" id="BLIY01000020">
    <property type="protein sequence ID" value="GFE55383.1"/>
    <property type="molecule type" value="Genomic_DNA"/>
</dbReference>
<evidence type="ECO:0000256" key="6">
    <source>
        <dbReference type="SAM" id="MobiDB-lite"/>
    </source>
</evidence>
<keyword evidence="3" id="KW-0204">Cytolysis</keyword>
<dbReference type="InterPro" id="IPR020864">
    <property type="entry name" value="MACPF"/>
</dbReference>
<feature type="coiled-coil region" evidence="5">
    <location>
        <begin position="277"/>
        <end position="304"/>
    </location>
</feature>
<evidence type="ECO:0000256" key="3">
    <source>
        <dbReference type="ARBA" id="ARBA00022852"/>
    </source>
</evidence>
<accession>A0A9W5TE83</accession>
<dbReference type="GO" id="GO:0031640">
    <property type="term" value="P:killing of cells of another organism"/>
    <property type="evidence" value="ECO:0007669"/>
    <property type="project" value="UniProtKB-KW"/>
</dbReference>
<protein>
    <submittedName>
        <fullName evidence="9">Perforin PLP1, putative</fullName>
    </submittedName>
</protein>
<feature type="region of interest" description="Disordered" evidence="6">
    <location>
        <begin position="49"/>
        <end position="252"/>
    </location>
</feature>
<feature type="compositionally biased region" description="Basic and acidic residues" evidence="6">
    <location>
        <begin position="178"/>
        <end position="187"/>
    </location>
</feature>
<dbReference type="GO" id="GO:0005576">
    <property type="term" value="C:extracellular region"/>
    <property type="evidence" value="ECO:0007669"/>
    <property type="project" value="UniProtKB-SubCell"/>
</dbReference>
<comment type="subcellular location">
    <subcellularLocation>
        <location evidence="1">Secreted</location>
    </subcellularLocation>
</comment>
<name>A0A9W5TE83_BABOV</name>
<keyword evidence="5" id="KW-0175">Coiled coil</keyword>
<dbReference type="AlphaFoldDB" id="A0A9W5TE83"/>
<reference evidence="9" key="1">
    <citation type="submission" date="2019-12" db="EMBL/GenBank/DDBJ databases">
        <title>Genome sequence of Babesia ovis.</title>
        <authorList>
            <person name="Yamagishi J."/>
            <person name="Sevinc F."/>
            <person name="Xuan X."/>
        </authorList>
    </citation>
    <scope>NUCLEOTIDE SEQUENCE</scope>
    <source>
        <strain evidence="9">Selcuk</strain>
    </source>
</reference>
<feature type="chain" id="PRO_5040820986" evidence="7">
    <location>
        <begin position="26"/>
        <end position="955"/>
    </location>
</feature>
<evidence type="ECO:0000256" key="1">
    <source>
        <dbReference type="ARBA" id="ARBA00004613"/>
    </source>
</evidence>
<dbReference type="PANTHER" id="PTHR45742">
    <property type="entry name" value="COMPLEMENT COMPONENT C6"/>
    <property type="match status" value="1"/>
</dbReference>
<feature type="compositionally biased region" description="Acidic residues" evidence="6">
    <location>
        <begin position="205"/>
        <end position="227"/>
    </location>
</feature>
<feature type="compositionally biased region" description="Basic and acidic residues" evidence="6">
    <location>
        <begin position="103"/>
        <end position="119"/>
    </location>
</feature>
<dbReference type="Pfam" id="PF01823">
    <property type="entry name" value="MACPF"/>
    <property type="match status" value="1"/>
</dbReference>
<keyword evidence="7" id="KW-0732">Signal</keyword>
<dbReference type="OrthoDB" id="1366754at2759"/>
<evidence type="ECO:0000256" key="7">
    <source>
        <dbReference type="SAM" id="SignalP"/>
    </source>
</evidence>
<comment type="caution">
    <text evidence="9">The sequence shown here is derived from an EMBL/GenBank/DDBJ whole genome shotgun (WGS) entry which is preliminary data.</text>
</comment>
<organism evidence="9 10">
    <name type="scientific">Babesia ovis</name>
    <dbReference type="NCBI Taxonomy" id="5869"/>
    <lineage>
        <taxon>Eukaryota</taxon>
        <taxon>Sar</taxon>
        <taxon>Alveolata</taxon>
        <taxon>Apicomplexa</taxon>
        <taxon>Aconoidasida</taxon>
        <taxon>Piroplasmida</taxon>
        <taxon>Babesiidae</taxon>
        <taxon>Babesia</taxon>
    </lineage>
</organism>
<evidence type="ECO:0000256" key="5">
    <source>
        <dbReference type="SAM" id="Coils"/>
    </source>
</evidence>
<proteinExistence type="predicted"/>
<evidence type="ECO:0000256" key="2">
    <source>
        <dbReference type="ARBA" id="ARBA00022525"/>
    </source>
</evidence>
<sequence>MELARFLQHILCAIALFAAINYGDATKGGVRSEDMDNVFRSMLGGKKVHNKTIKRRDPPTQPTYFDPSAMNVFGGDDEEGESDATEKDRGDDVPLVDEDDGELESHETLKDVKPHHPKEMEEDSDDTDLDDSEEEVGNRSLPAGKKKHVKDTNFKTLDEILLGMKDKPVNLKAKKPKKDGDDEKSLEDALDVTDNELVNVVEEQHLDEDDDHAEGEEEEEEDEEEVETEKVGKSSKKGSGKGRKRSNDFFGDEESLFPSSIGDIFPSDIKGHHRFGSLGVEGELRRLNEENRRLKEDVYRSYNERMYRPEVDVTDAEGRLNPGLAAAMRYLGSGYDIIYGNPLGDPVIMVDPGYRHPVLKLDWTEKYYNHDGANMKEPRGGWIRPELSCRQAESVDHINTMEDYKKELAVDAKLGAEMPLYFSFSASAGYKNMVRTLSTNETKSYILKTYCLRYVAGIQDFVNVEPNPAFAYDVESLPSKFQEGECPVEVYRNDSEDERCSSVVRPWMHFFQKYGTHFTTIIHLGGKVTNQIQVNKSEVAKLQKDGFNIDLMIKSGSVLPVSGSAGFSMNNEQQSANKEASLKSEKLVIVIGGDVPTDGTDKVSMLEWTKSLYRKPMPIKVNIESIKTLIDNADKQGSFDRALKYYAEAYGVSPEELYLREGRQVGIATMARRGTSVTYSGTAGGSAVCPNGKVIMMGFSLVVTSSRATVFSKPEYTMSMTPCPVGQEKCIVSQPPANSEVRIWILCGAESIPLLIQETKVANEYAATAQCPEDYTIAFGVGLSMPRGAKLTATDAYGCRSGQPSCTQASPKSQYNAVWIACVEKNVPEVDSIVNQATVSLSEGCSKTLPETITDNNCPVGYSFISGWRMNHSTDGYPQGMNMIEFCSPAGSGCPFRKELFKDINGKCRSQHSWISCVKTEVVDAQLKRMEEERQRAAAKAAAATNVSPATTPKQ</sequence>
<gene>
    <name evidence="9" type="ORF">BaOVIS_027870</name>
</gene>
<dbReference type="PANTHER" id="PTHR45742:SF8">
    <property type="entry name" value="FLOCCULATION PROTEIN FLO11"/>
    <property type="match status" value="1"/>
</dbReference>
<feature type="compositionally biased region" description="Polar residues" evidence="6">
    <location>
        <begin position="945"/>
        <end position="955"/>
    </location>
</feature>
<keyword evidence="2" id="KW-0964">Secreted</keyword>
<feature type="domain" description="MACPF" evidence="8">
    <location>
        <begin position="314"/>
        <end position="661"/>
    </location>
</feature>
<evidence type="ECO:0000313" key="10">
    <source>
        <dbReference type="Proteomes" id="UP001057455"/>
    </source>
</evidence>
<keyword evidence="10" id="KW-1185">Reference proteome</keyword>
<feature type="compositionally biased region" description="Basic residues" evidence="6">
    <location>
        <begin position="233"/>
        <end position="244"/>
    </location>
</feature>
<feature type="compositionally biased region" description="Basic and acidic residues" evidence="6">
    <location>
        <begin position="150"/>
        <end position="169"/>
    </location>
</feature>
<evidence type="ECO:0000259" key="8">
    <source>
        <dbReference type="PROSITE" id="PS51412"/>
    </source>
</evidence>